<dbReference type="RefSeq" id="WP_114448260.1">
    <property type="nucleotide sequence ID" value="NZ_QPHM01000001.1"/>
</dbReference>
<dbReference type="PANTHER" id="PTHR42711">
    <property type="entry name" value="ABC TRANSPORTER ATP-BINDING PROTEIN"/>
    <property type="match status" value="1"/>
</dbReference>
<comment type="similarity">
    <text evidence="1">Belongs to the ABC transporter superfamily.</text>
</comment>
<dbReference type="InterPro" id="IPR050763">
    <property type="entry name" value="ABC_transporter_ATP-binding"/>
</dbReference>
<protein>
    <submittedName>
        <fullName evidence="7">ABC transporter ATP-binding protein</fullName>
    </submittedName>
</protein>
<dbReference type="OrthoDB" id="87732at2157"/>
<proteinExistence type="inferred from homology"/>
<dbReference type="InterPro" id="IPR027417">
    <property type="entry name" value="P-loop_NTPase"/>
</dbReference>
<evidence type="ECO:0000259" key="6">
    <source>
        <dbReference type="PROSITE" id="PS50893"/>
    </source>
</evidence>
<dbReference type="GO" id="GO:0016887">
    <property type="term" value="F:ATP hydrolysis activity"/>
    <property type="evidence" value="ECO:0007669"/>
    <property type="project" value="InterPro"/>
</dbReference>
<dbReference type="PANTHER" id="PTHR42711:SF5">
    <property type="entry name" value="ABC TRANSPORTER ATP-BINDING PROTEIN NATA"/>
    <property type="match status" value="1"/>
</dbReference>
<dbReference type="Gene3D" id="3.40.50.300">
    <property type="entry name" value="P-loop containing nucleotide triphosphate hydrolases"/>
    <property type="match status" value="1"/>
</dbReference>
<evidence type="ECO:0000256" key="1">
    <source>
        <dbReference type="ARBA" id="ARBA00005417"/>
    </source>
</evidence>
<gene>
    <name evidence="7" type="ORF">DU504_04945</name>
</gene>
<evidence type="ECO:0000256" key="5">
    <source>
        <dbReference type="SAM" id="MobiDB-lite"/>
    </source>
</evidence>
<evidence type="ECO:0000313" key="7">
    <source>
        <dbReference type="EMBL" id="RCU46706.1"/>
    </source>
</evidence>
<feature type="domain" description="ABC transporter" evidence="6">
    <location>
        <begin position="38"/>
        <end position="274"/>
    </location>
</feature>
<dbReference type="InterPro" id="IPR003593">
    <property type="entry name" value="AAA+_ATPase"/>
</dbReference>
<dbReference type="SUPFAM" id="SSF52540">
    <property type="entry name" value="P-loop containing nucleoside triphosphate hydrolases"/>
    <property type="match status" value="1"/>
</dbReference>
<dbReference type="SMART" id="SM00382">
    <property type="entry name" value="AAA"/>
    <property type="match status" value="1"/>
</dbReference>
<evidence type="ECO:0000313" key="8">
    <source>
        <dbReference type="Proteomes" id="UP000252189"/>
    </source>
</evidence>
<keyword evidence="4 7" id="KW-0067">ATP-binding</keyword>
<reference evidence="7 8" key="1">
    <citation type="submission" date="2018-07" db="EMBL/GenBank/DDBJ databases">
        <title>Genome sequences of Haloplanus salinus JCM 18368T.</title>
        <authorList>
            <person name="Kim Y.B."/>
            <person name="Roh S.W."/>
        </authorList>
    </citation>
    <scope>NUCLEOTIDE SEQUENCE [LARGE SCALE GENOMIC DNA]</scope>
    <source>
        <strain evidence="7 8">JCM 18368</strain>
    </source>
</reference>
<accession>A0A368N915</accession>
<feature type="compositionally biased region" description="Basic and acidic residues" evidence="5">
    <location>
        <begin position="9"/>
        <end position="22"/>
    </location>
</feature>
<dbReference type="InterPro" id="IPR003439">
    <property type="entry name" value="ABC_transporter-like_ATP-bd"/>
</dbReference>
<organism evidence="7 8">
    <name type="scientific">Haloplanus salinus</name>
    <dbReference type="NCBI Taxonomy" id="1126245"/>
    <lineage>
        <taxon>Archaea</taxon>
        <taxon>Methanobacteriati</taxon>
        <taxon>Methanobacteriota</taxon>
        <taxon>Stenosarchaea group</taxon>
        <taxon>Halobacteria</taxon>
        <taxon>Halobacteriales</taxon>
        <taxon>Haloferacaceae</taxon>
        <taxon>Haloplanus</taxon>
    </lineage>
</organism>
<dbReference type="AlphaFoldDB" id="A0A368N915"/>
<dbReference type="PROSITE" id="PS50893">
    <property type="entry name" value="ABC_TRANSPORTER_2"/>
    <property type="match status" value="1"/>
</dbReference>
<dbReference type="EMBL" id="QPHM01000001">
    <property type="protein sequence ID" value="RCU46706.1"/>
    <property type="molecule type" value="Genomic_DNA"/>
</dbReference>
<evidence type="ECO:0000256" key="4">
    <source>
        <dbReference type="ARBA" id="ARBA00022840"/>
    </source>
</evidence>
<comment type="caution">
    <text evidence="7">The sequence shown here is derived from an EMBL/GenBank/DDBJ whole genome shotgun (WGS) entry which is preliminary data.</text>
</comment>
<keyword evidence="2" id="KW-0813">Transport</keyword>
<name>A0A368N915_9EURY</name>
<dbReference type="CDD" id="cd03230">
    <property type="entry name" value="ABC_DR_subfamily_A"/>
    <property type="match status" value="1"/>
</dbReference>
<dbReference type="GO" id="GO:0005524">
    <property type="term" value="F:ATP binding"/>
    <property type="evidence" value="ECO:0007669"/>
    <property type="project" value="UniProtKB-KW"/>
</dbReference>
<evidence type="ECO:0000256" key="2">
    <source>
        <dbReference type="ARBA" id="ARBA00022448"/>
    </source>
</evidence>
<keyword evidence="3" id="KW-0547">Nucleotide-binding</keyword>
<dbReference type="Pfam" id="PF00005">
    <property type="entry name" value="ABC_tran"/>
    <property type="match status" value="1"/>
</dbReference>
<keyword evidence="8" id="KW-1185">Reference proteome</keyword>
<dbReference type="Proteomes" id="UP000252189">
    <property type="component" value="Unassembled WGS sequence"/>
</dbReference>
<feature type="region of interest" description="Disordered" evidence="5">
    <location>
        <begin position="1"/>
        <end position="35"/>
    </location>
</feature>
<evidence type="ECO:0000256" key="3">
    <source>
        <dbReference type="ARBA" id="ARBA00022741"/>
    </source>
</evidence>
<sequence>MTTGSRGLEASERSPAKSRAEGPESQAADGTTAPTPAVAVDDLHKRFGTGPDAVTAVDGVSFEVDPGSVVGLLGPNGAGKTTLIKSILGMVVPDRGAVRIKGIDAREAPRAAYAHVDAMLEGARNDYWRLTVRENLRYFATISGVDPASVADRHERLLDRLDIADKADEPVRNLSRGMKSKVSLASVLAGGAEVVFLDEPTLGLDVESARTFQAEIRRLAAETGLTVILSSHDMGVVETVCDRVIVVSAGEIVADDTVDGLLRQGDAHTVELTSPAFDRGLLATLRDRVEVTAVDRLDRGARIEVTTDTEGLYALMATLRDQDVSLSRVRTVERDLSDVLVDLTTAEGA</sequence>